<evidence type="ECO:0000313" key="2">
    <source>
        <dbReference type="Proteomes" id="UP000182486"/>
    </source>
</evidence>
<organism evidence="1 2">
    <name type="scientific">Couchioplanes caeruleus subsp. caeruleus</name>
    <dbReference type="NCBI Taxonomy" id="56427"/>
    <lineage>
        <taxon>Bacteria</taxon>
        <taxon>Bacillati</taxon>
        <taxon>Actinomycetota</taxon>
        <taxon>Actinomycetes</taxon>
        <taxon>Micromonosporales</taxon>
        <taxon>Micromonosporaceae</taxon>
        <taxon>Couchioplanes</taxon>
    </lineage>
</organism>
<dbReference type="EMBL" id="MEIA01000438">
    <property type="protein sequence ID" value="OJF11172.1"/>
    <property type="molecule type" value="Genomic_DNA"/>
</dbReference>
<accession>A0A1K0GJN6</accession>
<proteinExistence type="predicted"/>
<dbReference type="AlphaFoldDB" id="A0A1K0GJN6"/>
<protein>
    <submittedName>
        <fullName evidence="1">Uncharacterized protein</fullName>
    </submittedName>
</protein>
<gene>
    <name evidence="1" type="ORF">BG844_28095</name>
</gene>
<dbReference type="Gene3D" id="1.25.40.10">
    <property type="entry name" value="Tetratricopeptide repeat domain"/>
    <property type="match status" value="1"/>
</dbReference>
<sequence>MTLPLASTITARFPLVARNRPPAIPLDVRVARLVEMAESAHRNRDFNKASVAFNGAALVASDCGDPELARTWCHRHVNLYLSQAPLNGSNVRIALETVVNLARLRIRAGDGDDAYSLLTDLYQVVHGHAPAVIDGLELRPEQLPTDPLARDQTISWLRDIMLADGTRALTVAGRWDDALAHVRRCDGIGPTLHEGRQVAVIALTMQGDRAAAAALLRETTIKQPWELVVRDLLQNWHAQTTGVDRPTDQAELLGRSLEIPSAPGLSVFRTRLCLAAIDLATEVPPAVVENTISRLVTDVLRGEDANAALDLHQHRAVGPEHHGKLMRLINASGLGIGRIPEMARDSLSSALDLAAMAIRVMPSER</sequence>
<reference evidence="1 2" key="1">
    <citation type="submission" date="2016-09" db="EMBL/GenBank/DDBJ databases">
        <title>Couchioplanes caeruleus draft genome sequence.</title>
        <authorList>
            <person name="Sheehan J."/>
            <person name="Caffrey P."/>
        </authorList>
    </citation>
    <scope>NUCLEOTIDE SEQUENCE [LARGE SCALE GENOMIC DNA]</scope>
    <source>
        <strain evidence="1 2">DSM 43634</strain>
    </source>
</reference>
<dbReference type="RefSeq" id="WP_071808319.1">
    <property type="nucleotide sequence ID" value="NZ_MEIA01000438.1"/>
</dbReference>
<evidence type="ECO:0000313" key="1">
    <source>
        <dbReference type="EMBL" id="OJF11172.1"/>
    </source>
</evidence>
<keyword evidence="2" id="KW-1185">Reference proteome</keyword>
<dbReference type="InterPro" id="IPR011990">
    <property type="entry name" value="TPR-like_helical_dom_sf"/>
</dbReference>
<comment type="caution">
    <text evidence="1">The sequence shown here is derived from an EMBL/GenBank/DDBJ whole genome shotgun (WGS) entry which is preliminary data.</text>
</comment>
<name>A0A1K0GJN6_9ACTN</name>
<dbReference type="Proteomes" id="UP000182486">
    <property type="component" value="Unassembled WGS sequence"/>
</dbReference>
<dbReference type="SUPFAM" id="SSF48452">
    <property type="entry name" value="TPR-like"/>
    <property type="match status" value="1"/>
</dbReference>